<dbReference type="InterPro" id="IPR017440">
    <property type="entry name" value="Cit_synth/succinyl-CoA_lig_AS"/>
</dbReference>
<dbReference type="EC" id="6.2.1.5" evidence="4"/>
<sequence length="408" mass="42933">MSSQGEVTDDPLKQHWVSARNVSIVSSSTTSVGSQFRNSSCSVYELNFWVLVDTLLLYRRTTCLFGSGIRLEAFAAMQAFKTGASSALRQASKQSRGYASISSATPYQQTVSNLRINSETKVLFQGFTGKQGTFHATQAIEYGTKVVGGTNPKKAGSTHLDLPVFKNVSDGVKETGATASVIFVPPPLAAAGIIEAVEAEIGLVVCITEGIPQHDMVRVTNMLKTQSKTRLVGPNCPGIIAPGQCKIGIMPGFIHKRGRIGIVSRSGTLTYEAVNQTTQVGLGQSLVVGIGGDPFSGTNFIDCLKVFMEDDETEGIIMIGEIGGSAEEDAAEFLKSENKKNKPAVSFIAGISAPPGRRMGHAGAIISGGKGGADSKIAALEAAGVIVERSPAALGKALHHQFVSRDLV</sequence>
<feature type="binding site" evidence="4">
    <location>
        <begin position="207"/>
        <end position="209"/>
    </location>
    <ligand>
        <name>CoA</name>
        <dbReference type="ChEBI" id="CHEBI:57287"/>
    </ligand>
</feature>
<dbReference type="InterPro" id="IPR016102">
    <property type="entry name" value="Succinyl-CoA_synth-like"/>
</dbReference>
<comment type="function">
    <text evidence="4">Succinyl-CoA synthetase functions in the citric acid cycle (TCA), coupling the hydrolysis of succinyl-CoA to the synthesis of ATP and thus represents the only step of substrate-level phosphorylation in the TCA. The alpha subunit of the enzyme binds the substrates coenzyme A and phosphate, while succinate binding and nucleotide specificity is provided by the beta subunit.</text>
</comment>
<dbReference type="Gene3D" id="3.40.50.261">
    <property type="entry name" value="Succinyl-CoA synthetase domains"/>
    <property type="match status" value="1"/>
</dbReference>
<dbReference type="PRINTS" id="PR01798">
    <property type="entry name" value="SCOASYNTHASE"/>
</dbReference>
<dbReference type="HAMAP" id="MF_01988">
    <property type="entry name" value="Succ_CoA_alpha"/>
    <property type="match status" value="1"/>
</dbReference>
<keyword evidence="2 4" id="KW-0436">Ligase</keyword>
<dbReference type="NCBIfam" id="TIGR01019">
    <property type="entry name" value="sucCoAalpha"/>
    <property type="match status" value="1"/>
</dbReference>
<feature type="binding site" evidence="4">
    <location>
        <position position="154"/>
    </location>
    <ligand>
        <name>CoA</name>
        <dbReference type="ChEBI" id="CHEBI:57287"/>
    </ligand>
</feature>
<dbReference type="InterPro" id="IPR003781">
    <property type="entry name" value="CoA-bd"/>
</dbReference>
<organism evidence="7 8">
    <name type="scientific">Exophiala sideris</name>
    <dbReference type="NCBI Taxonomy" id="1016849"/>
    <lineage>
        <taxon>Eukaryota</taxon>
        <taxon>Fungi</taxon>
        <taxon>Dikarya</taxon>
        <taxon>Ascomycota</taxon>
        <taxon>Pezizomycotina</taxon>
        <taxon>Eurotiomycetes</taxon>
        <taxon>Chaetothyriomycetidae</taxon>
        <taxon>Chaetothyriales</taxon>
        <taxon>Herpotrichiellaceae</taxon>
        <taxon>Exophiala</taxon>
    </lineage>
</organism>
<dbReference type="PANTHER" id="PTHR11117:SF2">
    <property type="entry name" value="SUCCINATE--COA LIGASE [ADP_GDP-FORMING] SUBUNIT ALPHA, MITOCHONDRIAL"/>
    <property type="match status" value="1"/>
</dbReference>
<protein>
    <recommendedName>
        <fullName evidence="4">Succinate--CoA ligase [ADP-forming] subunit alpha, mitochondrial</fullName>
        <ecNumber evidence="4">6.2.1.5</ecNumber>
    </recommendedName>
    <alternativeName>
        <fullName evidence="4">Succinyl-CoA synthetase subunit alpha</fullName>
        <shortName evidence="4">SCS-alpha</shortName>
    </alternativeName>
</protein>
<proteinExistence type="inferred from homology"/>
<dbReference type="GO" id="GO:0016874">
    <property type="term" value="F:ligase activity"/>
    <property type="evidence" value="ECO:0007669"/>
    <property type="project" value="UniProtKB-KW"/>
</dbReference>
<comment type="catalytic activity">
    <reaction evidence="4">
        <text>succinate + ATP + CoA = succinyl-CoA + ADP + phosphate</text>
        <dbReference type="Rhea" id="RHEA:17661"/>
        <dbReference type="ChEBI" id="CHEBI:30031"/>
        <dbReference type="ChEBI" id="CHEBI:30616"/>
        <dbReference type="ChEBI" id="CHEBI:43474"/>
        <dbReference type="ChEBI" id="CHEBI:57287"/>
        <dbReference type="ChEBI" id="CHEBI:57292"/>
        <dbReference type="ChEBI" id="CHEBI:456216"/>
        <dbReference type="EC" id="6.2.1.5"/>
    </reaction>
</comment>
<dbReference type="NCBIfam" id="NF004230">
    <property type="entry name" value="PRK05678.1"/>
    <property type="match status" value="1"/>
</dbReference>
<feature type="binding site" evidence="4">
    <location>
        <position position="271"/>
    </location>
    <ligand>
        <name>substrate</name>
        <note>ligand shared with subunit beta</note>
    </ligand>
</feature>
<name>A0ABR0J4K9_9EURO</name>
<dbReference type="InterPro" id="IPR036291">
    <property type="entry name" value="NAD(P)-bd_dom_sf"/>
</dbReference>
<evidence type="ECO:0000256" key="2">
    <source>
        <dbReference type="ARBA" id="ARBA00022598"/>
    </source>
</evidence>
<comment type="pathway">
    <text evidence="4">Carbohydrate metabolism; tricarboxylic acid cycle; succinate from succinyl-CoA (ligase route): step 1/1.</text>
</comment>
<feature type="binding site" evidence="4">
    <location>
        <begin position="128"/>
        <end position="131"/>
    </location>
    <ligand>
        <name>CoA</name>
        <dbReference type="ChEBI" id="CHEBI:57287"/>
    </ligand>
</feature>
<keyword evidence="1 4" id="KW-0816">Tricarboxylic acid cycle</keyword>
<dbReference type="InterPro" id="IPR005810">
    <property type="entry name" value="CoA_lig_alpha"/>
</dbReference>
<dbReference type="SMART" id="SM00881">
    <property type="entry name" value="CoA_binding"/>
    <property type="match status" value="1"/>
</dbReference>
<comment type="similarity">
    <text evidence="4 5">Belongs to the succinate/malate CoA ligase alpha subunit family.</text>
</comment>
<reference evidence="7 8" key="1">
    <citation type="submission" date="2023-08" db="EMBL/GenBank/DDBJ databases">
        <title>Black Yeasts Isolated from many extreme environments.</title>
        <authorList>
            <person name="Coleine C."/>
            <person name="Stajich J.E."/>
            <person name="Selbmann L."/>
        </authorList>
    </citation>
    <scope>NUCLEOTIDE SEQUENCE [LARGE SCALE GENOMIC DNA]</scope>
    <source>
        <strain evidence="7 8">CCFEE 6328</strain>
    </source>
</reference>
<accession>A0ABR0J4K9</accession>
<dbReference type="SUPFAM" id="SSF51735">
    <property type="entry name" value="NAD(P)-binding Rossmann-fold domains"/>
    <property type="match status" value="1"/>
</dbReference>
<gene>
    <name evidence="7" type="primary">LSC1</name>
    <name evidence="7" type="ORF">LTR69_008355</name>
</gene>
<comment type="subcellular location">
    <subcellularLocation>
        <location evidence="4">Mitochondrion</location>
    </subcellularLocation>
</comment>
<dbReference type="SUPFAM" id="SSF52210">
    <property type="entry name" value="Succinyl-CoA synthetase domains"/>
    <property type="match status" value="1"/>
</dbReference>
<dbReference type="Pfam" id="PF00549">
    <property type="entry name" value="Ligase_CoA"/>
    <property type="match status" value="1"/>
</dbReference>
<dbReference type="InterPro" id="IPR005811">
    <property type="entry name" value="SUCC_ACL_C"/>
</dbReference>
<keyword evidence="8" id="KW-1185">Reference proteome</keyword>
<dbReference type="PROSITE" id="PS00399">
    <property type="entry name" value="SUCCINYL_COA_LIG_2"/>
    <property type="match status" value="1"/>
</dbReference>
<feature type="domain" description="CoA-binding" evidence="6">
    <location>
        <begin position="115"/>
        <end position="211"/>
    </location>
</feature>
<dbReference type="Proteomes" id="UP001345691">
    <property type="component" value="Unassembled WGS sequence"/>
</dbReference>
<feature type="active site" description="Tele-phosphohistidine intermediate" evidence="4">
    <location>
        <position position="361"/>
    </location>
</feature>
<keyword evidence="3 4" id="KW-0547">Nucleotide-binding</keyword>
<dbReference type="Gene3D" id="3.40.50.720">
    <property type="entry name" value="NAD(P)-binding Rossmann-like Domain"/>
    <property type="match status" value="1"/>
</dbReference>
<comment type="subunit">
    <text evidence="4">Heterodimer of an alpha and a beta subunit.</text>
</comment>
<dbReference type="EMBL" id="JAVRRF010000020">
    <property type="protein sequence ID" value="KAK5055522.1"/>
    <property type="molecule type" value="Genomic_DNA"/>
</dbReference>
<evidence type="ECO:0000256" key="3">
    <source>
        <dbReference type="ARBA" id="ARBA00022741"/>
    </source>
</evidence>
<evidence type="ECO:0000256" key="5">
    <source>
        <dbReference type="RuleBase" id="RU000677"/>
    </source>
</evidence>
<keyword evidence="4" id="KW-0496">Mitochondrion</keyword>
<dbReference type="Pfam" id="PF02629">
    <property type="entry name" value="CoA_binding"/>
    <property type="match status" value="1"/>
</dbReference>
<dbReference type="InterPro" id="IPR033847">
    <property type="entry name" value="Citrt_syn/SCS-alpha_CS"/>
</dbReference>
<evidence type="ECO:0000256" key="4">
    <source>
        <dbReference type="HAMAP-Rule" id="MF_03222"/>
    </source>
</evidence>
<comment type="caution">
    <text evidence="7">The sequence shown here is derived from an EMBL/GenBank/DDBJ whole genome shotgun (WGS) entry which is preliminary data.</text>
</comment>
<dbReference type="PROSITE" id="PS01216">
    <property type="entry name" value="SUCCINYL_COA_LIG_1"/>
    <property type="match status" value="1"/>
</dbReference>
<evidence type="ECO:0000259" key="6">
    <source>
        <dbReference type="SMART" id="SM00881"/>
    </source>
</evidence>
<dbReference type="PANTHER" id="PTHR11117">
    <property type="entry name" value="SUCCINYL-COA LIGASE SUBUNIT ALPHA"/>
    <property type="match status" value="1"/>
</dbReference>
<evidence type="ECO:0000256" key="1">
    <source>
        <dbReference type="ARBA" id="ARBA00022532"/>
    </source>
</evidence>
<evidence type="ECO:0000313" key="7">
    <source>
        <dbReference type="EMBL" id="KAK5055522.1"/>
    </source>
</evidence>
<evidence type="ECO:0000313" key="8">
    <source>
        <dbReference type="Proteomes" id="UP001345691"/>
    </source>
</evidence>